<feature type="compositionally biased region" description="Low complexity" evidence="9">
    <location>
        <begin position="1402"/>
        <end position="1414"/>
    </location>
</feature>
<evidence type="ECO:0000259" key="11">
    <source>
        <dbReference type="PROSITE" id="PS51194"/>
    </source>
</evidence>
<comment type="catalytic activity">
    <reaction evidence="8">
        <text>ATP + H2O = ADP + phosphate + H(+)</text>
        <dbReference type="Rhea" id="RHEA:13065"/>
        <dbReference type="ChEBI" id="CHEBI:15377"/>
        <dbReference type="ChEBI" id="CHEBI:15378"/>
        <dbReference type="ChEBI" id="CHEBI:30616"/>
        <dbReference type="ChEBI" id="CHEBI:43474"/>
        <dbReference type="ChEBI" id="CHEBI:456216"/>
        <dbReference type="EC" id="3.6.4.12"/>
    </reaction>
</comment>
<dbReference type="PROSITE" id="PS51194">
    <property type="entry name" value="HELICASE_CTER"/>
    <property type="match status" value="1"/>
</dbReference>
<evidence type="ECO:0000313" key="12">
    <source>
        <dbReference type="EMBL" id="KAI8583153.1"/>
    </source>
</evidence>
<comment type="function">
    <text evidence="8">ATP-dependent DNA helicase involved in DNA damage repair by homologous recombination and in genome maintenance. Capable of unwinding D-loops. Plays a role in limiting crossover recombinants during mitotic DNA double-strand break (DSB) repair. Component of a FANCM-MHF complex which promotes gene conversion at blocked replication forks, probably by reversal of the stalled fork.</text>
</comment>
<dbReference type="InterPro" id="IPR001650">
    <property type="entry name" value="Helicase_C-like"/>
</dbReference>
<dbReference type="InterPro" id="IPR039686">
    <property type="entry name" value="FANCM/Mph1-like_ID"/>
</dbReference>
<sequence>MTGSTSDDEFDSTIDEAALLAAAAEAEDAMFADFDESLLLKAVELTETMPPQQHFSNQPSPRSTSGSQRQHQSRMDNFFSQSGSSSGSVAVARPNPPSNSPVNRQSGSGFSFNTVTNAPAPQAPPAPPPEDAQCAHFFDAEACTTWVYPINYPIRNYQFNIVQRALFNNTLVAMPTGLGKTFIAAVVMYNYFRWFPTAKIVFMAPTKPLVNQQIEACFKICGVPQDQTAELTGAMPAAKRKTLWNSKRLFFITPQILQNDLNENIFPVEKLACLVVDEAHKATGGYAYAVAVRKIKNRHKDFRVLALTATPGTSLQAVQKIVDNLLISNIQIRTEDSLDIQEFSHGKSIQTVVVSLSYMQGGFGMLPKAVATFREAVFLPVLKSLHQFKAIHDIDPDRNTPYMLMQARGIWQTNSKNFNKAIQNIVFSSFLAADVLSRAHDLLCQHGTGPFVRSMKSTITDIQTDLDSGKHVAKSKISIARNPELKKLLRDLERMHEQPDYIGHPKMDKLLAAVLQHLTQSDQNRPNEDVNDQVEDTRIMIFSSLRESVNEIVTFLSKHEPIVRCTNFVGQAESKGSKGLNQKEQQEVISKFKRGLFNVLVSTSIGEEGLDIGEVDLIICYDSQSSPIRMIQRLGRTGRKRKGRCVLLLTELEERKYKQAKDNYKRVQDMIARRDAINYYPFNPVILPNGIKPVPAKTVLSIGEYKKPEIGKRKRNQTVDEFRSDGTLGDSQEDEFRRRYLQPLKNNNQTDTSILAEWMHPRKRLTENKYTPLQTILSNTKISHSFRTVQFVSLVSKMERRILNGLRGHSQDKNDDDDFDMTSSLATTSKLLIPKRRKNVKSLDDSSAEIIPTPAAQETEPDPSFMNDSPRREEINEDEMELADDILQDVIMATELSPDRNLQRPLLIGDKPNADVAEGSQDGAHDKPSFVFISSDDTGIFGKNLMESPIKQVIKSHTESATRASSYRHEKASTEASSHMKFTFNDRIVPVYPFEAEANLNSVRNVASSRITSLSRPTPYSSKGHSVLLNRWSILSKQNGKSLRAIEEALQEYLSKEYKATGKTFEVQKDEMRNIVEEYDDDMDFDDNLQYQTDEGALLLPNDPRRYNQLDDTKSKQVDFKSFANGDDFGDDLFDLSSEEGNTGLAISHENQPNSIEQPTPMSKNDDAASYFKNNGHSKPPRDNFSDSDEDCLEFDFAELDLTILENKLDLEGGYTLAERSPPFRSVKNYSEVIALSSDSDTPVLDDTPRRSDNRVSDEDEVVGYGEDDAMNDMHSSSLPAEQSRKVNGFEELLASPEEKPEDSSLLAESFEHGHSSSNVSNVGTMSQKTSPLKHRHTHAQRRQRILYSSQTDDAFSSPLRPSHTNTLAPSGSNSSPSGRRIAPKVQLPKSAHFRQRNPFLDLEASESGEGASSDVEDDQRSSFIDSFIDDNTIGSSSMTNSPNTNRPASTNMYAIYRQSLISPEQKGSTGSNNIFNHTNRPRYLQRVLENLDNAEEAEEEDSLDLTEPSERLLTTDQPTSQNSHASDSAHLTNSYDSDFM</sequence>
<dbReference type="CDD" id="cd18033">
    <property type="entry name" value="DEXDc_FANCM"/>
    <property type="match status" value="1"/>
</dbReference>
<evidence type="ECO:0000256" key="7">
    <source>
        <dbReference type="ARBA" id="ARBA00023242"/>
    </source>
</evidence>
<dbReference type="GO" id="GO:0009378">
    <property type="term" value="F:four-way junction helicase activity"/>
    <property type="evidence" value="ECO:0007669"/>
    <property type="project" value="TreeGrafter"/>
</dbReference>
<feature type="region of interest" description="Disordered" evidence="9">
    <location>
        <begin position="51"/>
        <end position="131"/>
    </location>
</feature>
<dbReference type="GO" id="GO:0045003">
    <property type="term" value="P:double-strand break repair via synthesis-dependent strand annealing"/>
    <property type="evidence" value="ECO:0007669"/>
    <property type="project" value="TreeGrafter"/>
</dbReference>
<dbReference type="CDD" id="cd18801">
    <property type="entry name" value="SF2_C_FANCM_Hef"/>
    <property type="match status" value="1"/>
</dbReference>
<dbReference type="InterPro" id="IPR006935">
    <property type="entry name" value="Helicase/UvrB_N"/>
</dbReference>
<name>A0AAD5EFX7_UMBRA</name>
<dbReference type="Pfam" id="PF04851">
    <property type="entry name" value="ResIII"/>
    <property type="match status" value="1"/>
</dbReference>
<dbReference type="EMBL" id="MU620897">
    <property type="protein sequence ID" value="KAI8583153.1"/>
    <property type="molecule type" value="Genomic_DNA"/>
</dbReference>
<reference evidence="12" key="1">
    <citation type="submission" date="2021-06" db="EMBL/GenBank/DDBJ databases">
        <authorList>
            <consortium name="DOE Joint Genome Institute"/>
            <person name="Mondo S.J."/>
            <person name="Amses K.R."/>
            <person name="Simmons D.R."/>
            <person name="Longcore J.E."/>
            <person name="Seto K."/>
            <person name="Alves G.H."/>
            <person name="Bonds A.E."/>
            <person name="Quandt C.A."/>
            <person name="Davis W.J."/>
            <person name="Chang Y."/>
            <person name="Letcher P.M."/>
            <person name="Powell M.J."/>
            <person name="Kuo A."/>
            <person name="Labutti K."/>
            <person name="Pangilinan J."/>
            <person name="Andreopoulos W."/>
            <person name="Tritt A."/>
            <person name="Riley R."/>
            <person name="Hundley H."/>
            <person name="Johnson J."/>
            <person name="Lipzen A."/>
            <person name="Barry K."/>
            <person name="Berbee M.L."/>
            <person name="Buchler N.E."/>
            <person name="Grigoriev I.V."/>
            <person name="Spatafora J.W."/>
            <person name="Stajich J.E."/>
            <person name="James T.Y."/>
        </authorList>
    </citation>
    <scope>NUCLEOTIDE SEQUENCE</scope>
    <source>
        <strain evidence="12">AG</strain>
    </source>
</reference>
<feature type="region of interest" description="Disordered" evidence="9">
    <location>
        <begin position="1429"/>
        <end position="1450"/>
    </location>
</feature>
<dbReference type="RefSeq" id="XP_051448157.1">
    <property type="nucleotide sequence ID" value="XM_051583937.1"/>
</dbReference>
<dbReference type="PANTHER" id="PTHR14025">
    <property type="entry name" value="FANCONI ANEMIA GROUP M FANCM FAMILY MEMBER"/>
    <property type="match status" value="1"/>
</dbReference>
<comment type="caution">
    <text evidence="12">The sequence shown here is derived from an EMBL/GenBank/DDBJ whole genome shotgun (WGS) entry which is preliminary data.</text>
</comment>
<evidence type="ECO:0000256" key="9">
    <source>
        <dbReference type="SAM" id="MobiDB-lite"/>
    </source>
</evidence>
<feature type="compositionally biased region" description="Polar residues" evidence="9">
    <location>
        <begin position="1513"/>
        <end position="1541"/>
    </location>
</feature>
<organism evidence="12 13">
    <name type="scientific">Umbelopsis ramanniana AG</name>
    <dbReference type="NCBI Taxonomy" id="1314678"/>
    <lineage>
        <taxon>Eukaryota</taxon>
        <taxon>Fungi</taxon>
        <taxon>Fungi incertae sedis</taxon>
        <taxon>Mucoromycota</taxon>
        <taxon>Mucoromycotina</taxon>
        <taxon>Umbelopsidomycetes</taxon>
        <taxon>Umbelopsidales</taxon>
        <taxon>Umbelopsidaceae</taxon>
        <taxon>Umbelopsis</taxon>
    </lineage>
</organism>
<dbReference type="PROSITE" id="PS51192">
    <property type="entry name" value="HELICASE_ATP_BIND_1"/>
    <property type="match status" value="1"/>
</dbReference>
<feature type="region of interest" description="Disordered" evidence="9">
    <location>
        <begin position="1495"/>
        <end position="1541"/>
    </location>
</feature>
<dbReference type="GO" id="GO:0005634">
    <property type="term" value="C:nucleus"/>
    <property type="evidence" value="ECO:0007669"/>
    <property type="project" value="UniProtKB-SubCell"/>
</dbReference>
<evidence type="ECO:0000256" key="5">
    <source>
        <dbReference type="ARBA" id="ARBA00022806"/>
    </source>
</evidence>
<feature type="compositionally biased region" description="Low complexity" evidence="9">
    <location>
        <begin position="80"/>
        <end position="93"/>
    </location>
</feature>
<evidence type="ECO:0000313" key="13">
    <source>
        <dbReference type="Proteomes" id="UP001206595"/>
    </source>
</evidence>
<comment type="subunit">
    <text evidence="8">Interacts with the MHF histone-fold complex to form the FANCM-MHF complex.</text>
</comment>
<keyword evidence="5" id="KW-0347">Helicase</keyword>
<feature type="compositionally biased region" description="Basic and acidic residues" evidence="9">
    <location>
        <begin position="1247"/>
        <end position="1257"/>
    </location>
</feature>
<dbReference type="InterPro" id="IPR044749">
    <property type="entry name" value="FANCM_DEXDc"/>
</dbReference>
<keyword evidence="7" id="KW-0539">Nucleus</keyword>
<dbReference type="SMART" id="SM00487">
    <property type="entry name" value="DEXDc"/>
    <property type="match status" value="1"/>
</dbReference>
<feature type="region of interest" description="Disordered" evidence="9">
    <location>
        <begin position="1144"/>
        <end position="1188"/>
    </location>
</feature>
<evidence type="ECO:0000256" key="2">
    <source>
        <dbReference type="ARBA" id="ARBA00009889"/>
    </source>
</evidence>
<dbReference type="InterPro" id="IPR027417">
    <property type="entry name" value="P-loop_NTPase"/>
</dbReference>
<gene>
    <name evidence="12" type="ORF">K450DRAFT_117555</name>
</gene>
<evidence type="ECO:0000256" key="6">
    <source>
        <dbReference type="ARBA" id="ARBA00022840"/>
    </source>
</evidence>
<feature type="compositionally biased region" description="Acidic residues" evidence="9">
    <location>
        <begin position="1495"/>
        <end position="1505"/>
    </location>
</feature>
<reference evidence="12" key="2">
    <citation type="journal article" date="2022" name="Proc. Natl. Acad. Sci. U.S.A.">
        <title>Diploid-dominant life cycles characterize the early evolution of Fungi.</title>
        <authorList>
            <person name="Amses K.R."/>
            <person name="Simmons D.R."/>
            <person name="Longcore J.E."/>
            <person name="Mondo S.J."/>
            <person name="Seto K."/>
            <person name="Jeronimo G.H."/>
            <person name="Bonds A.E."/>
            <person name="Quandt C.A."/>
            <person name="Davis W.J."/>
            <person name="Chang Y."/>
            <person name="Federici B.A."/>
            <person name="Kuo A."/>
            <person name="LaButti K."/>
            <person name="Pangilinan J."/>
            <person name="Andreopoulos W."/>
            <person name="Tritt A."/>
            <person name="Riley R."/>
            <person name="Hundley H."/>
            <person name="Johnson J."/>
            <person name="Lipzen A."/>
            <person name="Barry K."/>
            <person name="Lang B.F."/>
            <person name="Cuomo C.A."/>
            <person name="Buchler N.E."/>
            <person name="Grigoriev I.V."/>
            <person name="Spatafora J.W."/>
            <person name="Stajich J.E."/>
            <person name="James T.Y."/>
        </authorList>
    </citation>
    <scope>NUCLEOTIDE SEQUENCE</scope>
    <source>
        <strain evidence="12">AG</strain>
    </source>
</reference>
<accession>A0AAD5EFX7</accession>
<dbReference type="GO" id="GO:0043138">
    <property type="term" value="F:3'-5' DNA helicase activity"/>
    <property type="evidence" value="ECO:0007669"/>
    <property type="project" value="InterPro"/>
</dbReference>
<evidence type="ECO:0000256" key="3">
    <source>
        <dbReference type="ARBA" id="ARBA00022741"/>
    </source>
</evidence>
<evidence type="ECO:0000256" key="1">
    <source>
        <dbReference type="ARBA" id="ARBA00004123"/>
    </source>
</evidence>
<feature type="region of interest" description="Disordered" evidence="9">
    <location>
        <begin position="842"/>
        <end position="873"/>
    </location>
</feature>
<feature type="domain" description="Helicase C-terminal" evidence="11">
    <location>
        <begin position="529"/>
        <end position="685"/>
    </location>
</feature>
<feature type="region of interest" description="Disordered" evidence="9">
    <location>
        <begin position="1402"/>
        <end position="1421"/>
    </location>
</feature>
<dbReference type="PANTHER" id="PTHR14025:SF20">
    <property type="entry name" value="FANCONI ANEMIA GROUP M PROTEIN"/>
    <property type="match status" value="1"/>
</dbReference>
<keyword evidence="3" id="KW-0547">Nucleotide-binding</keyword>
<dbReference type="InterPro" id="IPR014001">
    <property type="entry name" value="Helicase_ATP-bd"/>
</dbReference>
<feature type="compositionally biased region" description="Low complexity" evidence="9">
    <location>
        <begin position="1370"/>
        <end position="1381"/>
    </location>
</feature>
<dbReference type="SMART" id="SM00490">
    <property type="entry name" value="HELICc"/>
    <property type="match status" value="1"/>
</dbReference>
<protein>
    <recommendedName>
        <fullName evidence="8">ATP-dependent DNA helicase</fullName>
        <ecNumber evidence="8">3.6.4.12</ecNumber>
    </recommendedName>
</protein>
<evidence type="ECO:0000259" key="10">
    <source>
        <dbReference type="PROSITE" id="PS51192"/>
    </source>
</evidence>
<feature type="compositionally biased region" description="Basic residues" evidence="9">
    <location>
        <begin position="1332"/>
        <end position="1345"/>
    </location>
</feature>
<evidence type="ECO:0000256" key="8">
    <source>
        <dbReference type="RuleBase" id="RU367027"/>
    </source>
</evidence>
<keyword evidence="4" id="KW-0378">Hydrolase</keyword>
<feature type="compositionally biased region" description="Polar residues" evidence="9">
    <location>
        <begin position="1149"/>
        <end position="1163"/>
    </location>
</feature>
<feature type="compositionally biased region" description="Acidic residues" evidence="9">
    <location>
        <begin position="1258"/>
        <end position="1271"/>
    </location>
</feature>
<dbReference type="FunFam" id="3.40.50.300:FF:000861">
    <property type="entry name" value="Fanconi anemia, complementation group M"/>
    <property type="match status" value="1"/>
</dbReference>
<keyword evidence="13" id="KW-1185">Reference proteome</keyword>
<evidence type="ECO:0000256" key="4">
    <source>
        <dbReference type="ARBA" id="ARBA00022801"/>
    </source>
</evidence>
<feature type="domain" description="Helicase ATP-binding" evidence="10">
    <location>
        <begin position="161"/>
        <end position="329"/>
    </location>
</feature>
<feature type="compositionally biased region" description="Polar residues" evidence="9">
    <location>
        <begin position="105"/>
        <end position="117"/>
    </location>
</feature>
<dbReference type="GO" id="GO:0016787">
    <property type="term" value="F:hydrolase activity"/>
    <property type="evidence" value="ECO:0007669"/>
    <property type="project" value="UniProtKB-KW"/>
</dbReference>
<dbReference type="CDD" id="cd12091">
    <property type="entry name" value="FANCM_ID"/>
    <property type="match status" value="1"/>
</dbReference>
<dbReference type="GO" id="GO:0036297">
    <property type="term" value="P:interstrand cross-link repair"/>
    <property type="evidence" value="ECO:0007669"/>
    <property type="project" value="TreeGrafter"/>
</dbReference>
<dbReference type="Proteomes" id="UP001206595">
    <property type="component" value="Unassembled WGS sequence"/>
</dbReference>
<proteinExistence type="inferred from homology"/>
<dbReference type="GO" id="GO:0000400">
    <property type="term" value="F:four-way junction DNA binding"/>
    <property type="evidence" value="ECO:0007669"/>
    <property type="project" value="TreeGrafter"/>
</dbReference>
<feature type="compositionally biased region" description="Polar residues" evidence="9">
    <location>
        <begin position="51"/>
        <end position="70"/>
    </location>
</feature>
<dbReference type="GO" id="GO:0005524">
    <property type="term" value="F:ATP binding"/>
    <property type="evidence" value="ECO:0007669"/>
    <property type="project" value="UniProtKB-UniRule"/>
</dbReference>
<feature type="compositionally biased region" description="Pro residues" evidence="9">
    <location>
        <begin position="121"/>
        <end position="130"/>
    </location>
</feature>
<comment type="subcellular location">
    <subcellularLocation>
        <location evidence="1 8">Nucleus</location>
    </subcellularLocation>
</comment>
<feature type="compositionally biased region" description="Polar residues" evidence="9">
    <location>
        <begin position="1316"/>
        <end position="1331"/>
    </location>
</feature>
<dbReference type="Gene3D" id="3.40.50.300">
    <property type="entry name" value="P-loop containing nucleotide triphosphate hydrolases"/>
    <property type="match status" value="2"/>
</dbReference>
<dbReference type="GeneID" id="75909287"/>
<dbReference type="EC" id="3.6.4.12" evidence="8"/>
<feature type="compositionally biased region" description="Polar residues" evidence="9">
    <location>
        <begin position="1433"/>
        <end position="1450"/>
    </location>
</feature>
<dbReference type="SUPFAM" id="SSF52540">
    <property type="entry name" value="P-loop containing nucleoside triphosphate hydrolases"/>
    <property type="match status" value="1"/>
</dbReference>
<feature type="region of interest" description="Disordered" evidence="9">
    <location>
        <begin position="1238"/>
        <end position="1382"/>
    </location>
</feature>
<dbReference type="Pfam" id="PF00271">
    <property type="entry name" value="Helicase_C"/>
    <property type="match status" value="1"/>
</dbReference>
<comment type="similarity">
    <text evidence="2 8">Belongs to the DEAD box helicase family. DEAH subfamily. FANCM sub-subfamily.</text>
</comment>
<keyword evidence="6" id="KW-0067">ATP-binding</keyword>